<dbReference type="GO" id="GO:0016818">
    <property type="term" value="F:hydrolase activity, acting on acid anhydrides, in phosphorus-containing anhydrides"/>
    <property type="evidence" value="ECO:0007669"/>
    <property type="project" value="InterPro"/>
</dbReference>
<dbReference type="RefSeq" id="WP_142819829.1">
    <property type="nucleotide sequence ID" value="NZ_CP035503.1"/>
</dbReference>
<reference evidence="8 9" key="1">
    <citation type="submission" date="2019-01" db="EMBL/GenBank/DDBJ databases">
        <title>Genomic insights into a novel species Rhodoferax sp.</title>
        <authorList>
            <person name="Jin L."/>
        </authorList>
    </citation>
    <scope>NUCLEOTIDE SEQUENCE [LARGE SCALE GENOMIC DNA]</scope>
    <source>
        <strain evidence="8 9">CHu59-6-5</strain>
    </source>
</reference>
<dbReference type="Gene3D" id="3.90.79.10">
    <property type="entry name" value="Nucleoside Triphosphate Pyrophosphohydrolase"/>
    <property type="match status" value="1"/>
</dbReference>
<accession>A0A515DDE4</accession>
<keyword evidence="5" id="KW-0460">Magnesium</keyword>
<proteinExistence type="predicted"/>
<dbReference type="InterPro" id="IPR015797">
    <property type="entry name" value="NUDIX_hydrolase-like_dom_sf"/>
</dbReference>
<evidence type="ECO:0000256" key="4">
    <source>
        <dbReference type="ARBA" id="ARBA00022801"/>
    </source>
</evidence>
<evidence type="ECO:0000313" key="9">
    <source>
        <dbReference type="Proteomes" id="UP000316798"/>
    </source>
</evidence>
<evidence type="ECO:0000256" key="3">
    <source>
        <dbReference type="ARBA" id="ARBA00022723"/>
    </source>
</evidence>
<gene>
    <name evidence="8" type="ORF">EUB48_14580</name>
</gene>
<organism evidence="8 9">
    <name type="scientific">Rhodoferax sediminis</name>
    <dbReference type="NCBI Taxonomy" id="2509614"/>
    <lineage>
        <taxon>Bacteria</taxon>
        <taxon>Pseudomonadati</taxon>
        <taxon>Pseudomonadota</taxon>
        <taxon>Betaproteobacteria</taxon>
        <taxon>Burkholderiales</taxon>
        <taxon>Comamonadaceae</taxon>
        <taxon>Rhodoferax</taxon>
    </lineage>
</organism>
<evidence type="ECO:0000256" key="6">
    <source>
        <dbReference type="ARBA" id="ARBA00023211"/>
    </source>
</evidence>
<dbReference type="GO" id="GO:0046872">
    <property type="term" value="F:metal ion binding"/>
    <property type="evidence" value="ECO:0007669"/>
    <property type="project" value="UniProtKB-KW"/>
</dbReference>
<keyword evidence="4 8" id="KW-0378">Hydrolase</keyword>
<evidence type="ECO:0000313" key="8">
    <source>
        <dbReference type="EMBL" id="QDL38380.1"/>
    </source>
</evidence>
<dbReference type="OrthoDB" id="9788263at2"/>
<evidence type="ECO:0000259" key="7">
    <source>
        <dbReference type="PROSITE" id="PS51462"/>
    </source>
</evidence>
<dbReference type="AlphaFoldDB" id="A0A515DDE4"/>
<dbReference type="PANTHER" id="PTHR12318">
    <property type="entry name" value="TESTOSTERONE-REGULATED PROTEIN RP2"/>
    <property type="match status" value="1"/>
</dbReference>
<dbReference type="InterPro" id="IPR039121">
    <property type="entry name" value="NUDT19"/>
</dbReference>
<evidence type="ECO:0000256" key="2">
    <source>
        <dbReference type="ARBA" id="ARBA00001946"/>
    </source>
</evidence>
<dbReference type="SUPFAM" id="SSF55811">
    <property type="entry name" value="Nudix"/>
    <property type="match status" value="1"/>
</dbReference>
<evidence type="ECO:0000256" key="1">
    <source>
        <dbReference type="ARBA" id="ARBA00001936"/>
    </source>
</evidence>
<dbReference type="KEGG" id="rhf:EUB48_14580"/>
<dbReference type="InterPro" id="IPR000086">
    <property type="entry name" value="NUDIX_hydrolase_dom"/>
</dbReference>
<keyword evidence="6" id="KW-0464">Manganese</keyword>
<dbReference type="CDD" id="cd18870">
    <property type="entry name" value="NUDIX_AcylCoAdiphos_Nudt19"/>
    <property type="match status" value="1"/>
</dbReference>
<comment type="cofactor">
    <cofactor evidence="2">
        <name>Mg(2+)</name>
        <dbReference type="ChEBI" id="CHEBI:18420"/>
    </cofactor>
</comment>
<evidence type="ECO:0000256" key="5">
    <source>
        <dbReference type="ARBA" id="ARBA00022842"/>
    </source>
</evidence>
<dbReference type="PANTHER" id="PTHR12318:SF0">
    <property type="entry name" value="ACYL-COENZYME A DIPHOSPHATASE NUDT19"/>
    <property type="match status" value="1"/>
</dbReference>
<dbReference type="EMBL" id="CP035503">
    <property type="protein sequence ID" value="QDL38380.1"/>
    <property type="molecule type" value="Genomic_DNA"/>
</dbReference>
<protein>
    <submittedName>
        <fullName evidence="8">NUDIX hydrolase</fullName>
    </submittedName>
</protein>
<feature type="domain" description="Nudix hydrolase" evidence="7">
    <location>
        <begin position="11"/>
        <end position="213"/>
    </location>
</feature>
<comment type="cofactor">
    <cofactor evidence="1">
        <name>Mn(2+)</name>
        <dbReference type="ChEBI" id="CHEBI:29035"/>
    </cofactor>
</comment>
<keyword evidence="9" id="KW-1185">Reference proteome</keyword>
<name>A0A515DDE4_9BURK</name>
<dbReference type="PROSITE" id="PS51462">
    <property type="entry name" value="NUDIX"/>
    <property type="match status" value="1"/>
</dbReference>
<keyword evidence="3" id="KW-0479">Metal-binding</keyword>
<dbReference type="Proteomes" id="UP000316798">
    <property type="component" value="Chromosome"/>
</dbReference>
<sequence>MELNSEVITTPPRAAATVVMLRDAAAGLEVFLLKRHGLSDVLGGAYVFPGGKVDAHDAELDMATRLDQTPQQLHAGLNEPDIDVMTAASLYVAALREAFEESGVLFAQDASAAHATRAGALLREGCAFDAVLAQMALRLQTRSVVPWSRWITPRVPSVMNKRFDTRFFVSAVPLDQIARHDDHETTESVWLRPRAALEQYRDGQIELAPPQIMSLAHLSHHSTVDSVLREARSRRPPIIQPESFEQDGLRVICYPGDERHSLRERALPGPTRLCYHHQRFEPLEGFEALFA</sequence>